<evidence type="ECO:0000313" key="3">
    <source>
        <dbReference type="Proteomes" id="UP000594638"/>
    </source>
</evidence>
<keyword evidence="3" id="KW-1185">Reference proteome</keyword>
<protein>
    <submittedName>
        <fullName evidence="2">Uncharacterized protein</fullName>
    </submittedName>
</protein>
<dbReference type="AlphaFoldDB" id="A0A8S0TAP2"/>
<evidence type="ECO:0000313" key="2">
    <source>
        <dbReference type="EMBL" id="CAA3001140.1"/>
    </source>
</evidence>
<keyword evidence="1" id="KW-1133">Transmembrane helix</keyword>
<dbReference type="PANTHER" id="PTHR47355">
    <property type="entry name" value="E3 UBIQUITIN-PROTEIN LIGASE SPL2"/>
    <property type="match status" value="1"/>
</dbReference>
<keyword evidence="1" id="KW-0812">Transmembrane</keyword>
<dbReference type="EMBL" id="CACTIH010005737">
    <property type="protein sequence ID" value="CAA3001140.1"/>
    <property type="molecule type" value="Genomic_DNA"/>
</dbReference>
<dbReference type="InterPro" id="IPR044247">
    <property type="entry name" value="SPL2-like"/>
</dbReference>
<dbReference type="PANTHER" id="PTHR47355:SF1">
    <property type="entry name" value="E3 UBIQUITIN-PROTEIN LIGASE SPL2"/>
    <property type="match status" value="1"/>
</dbReference>
<feature type="transmembrane region" description="Helical" evidence="1">
    <location>
        <begin position="12"/>
        <end position="32"/>
    </location>
</feature>
<comment type="caution">
    <text evidence="2">The sequence shown here is derived from an EMBL/GenBank/DDBJ whole genome shotgun (WGS) entry which is preliminary data.</text>
</comment>
<gene>
    <name evidence="2" type="ORF">OLEA9_A061874</name>
</gene>
<accession>A0A8S0TAP2</accession>
<name>A0A8S0TAP2_OLEEU</name>
<dbReference type="Proteomes" id="UP000594638">
    <property type="component" value="Unassembled WGS sequence"/>
</dbReference>
<organism evidence="2 3">
    <name type="scientific">Olea europaea subsp. europaea</name>
    <dbReference type="NCBI Taxonomy" id="158383"/>
    <lineage>
        <taxon>Eukaryota</taxon>
        <taxon>Viridiplantae</taxon>
        <taxon>Streptophyta</taxon>
        <taxon>Embryophyta</taxon>
        <taxon>Tracheophyta</taxon>
        <taxon>Spermatophyta</taxon>
        <taxon>Magnoliopsida</taxon>
        <taxon>eudicotyledons</taxon>
        <taxon>Gunneridae</taxon>
        <taxon>Pentapetalae</taxon>
        <taxon>asterids</taxon>
        <taxon>lamiids</taxon>
        <taxon>Lamiales</taxon>
        <taxon>Oleaceae</taxon>
        <taxon>Oleeae</taxon>
        <taxon>Olea</taxon>
    </lineage>
</organism>
<reference evidence="2 3" key="1">
    <citation type="submission" date="2019-12" db="EMBL/GenBank/DDBJ databases">
        <authorList>
            <person name="Alioto T."/>
            <person name="Alioto T."/>
            <person name="Gomez Garrido J."/>
        </authorList>
    </citation>
    <scope>NUCLEOTIDE SEQUENCE [LARGE SCALE GENOMIC DNA]</scope>
</reference>
<dbReference type="Gramene" id="OE9A061874T1">
    <property type="protein sequence ID" value="OE9A061874C1"/>
    <property type="gene ID" value="OE9A061874"/>
</dbReference>
<dbReference type="OrthoDB" id="1711136at2759"/>
<dbReference type="GO" id="GO:0004842">
    <property type="term" value="F:ubiquitin-protein transferase activity"/>
    <property type="evidence" value="ECO:0007669"/>
    <property type="project" value="InterPro"/>
</dbReference>
<sequence>MSVHDQTTTILSQLLFAANSAMLGIDLAYVAIRSIFKFTASTSALRKIDKSPSVQPFDLRSLLANRDSNSNICNSESKNQSNGDGGKLIIVRGGMEAKSTVERQAMILGGDTSNVLVYQESGESGVILQRTQTVLE</sequence>
<keyword evidence="1" id="KW-0472">Membrane</keyword>
<proteinExistence type="predicted"/>
<evidence type="ECO:0000256" key="1">
    <source>
        <dbReference type="SAM" id="Phobius"/>
    </source>
</evidence>